<evidence type="ECO:0000256" key="2">
    <source>
        <dbReference type="ARBA" id="ARBA00022692"/>
    </source>
</evidence>
<evidence type="ECO:0000256" key="3">
    <source>
        <dbReference type="ARBA" id="ARBA00022989"/>
    </source>
</evidence>
<keyword evidence="4" id="KW-0472">Membrane</keyword>
<evidence type="ECO:0000259" key="6">
    <source>
        <dbReference type="PROSITE" id="PS52015"/>
    </source>
</evidence>
<keyword evidence="8" id="KW-1185">Reference proteome</keyword>
<comment type="subcellular location">
    <subcellularLocation>
        <location evidence="1">Membrane</location>
        <topology evidence="1">Single-pass membrane protein</topology>
    </subcellularLocation>
</comment>
<dbReference type="Gene3D" id="3.30.1150.10">
    <property type="match status" value="1"/>
</dbReference>
<feature type="chain" id="PRO_5028829183" description="TonB C-terminal domain-containing protein" evidence="5">
    <location>
        <begin position="22"/>
        <end position="297"/>
    </location>
</feature>
<sequence>MRSRLLAIGLALACAAVPVMAAAPGNEAEWTRAVQRRLISRLDYPKEAHRLSGPISLSLKITALRNGTIYDVVVSRSSGDAAVDQAAVAMVRRAGPLPAFPDAMTQEKTELMLPLRFQQEDDTAPATDRGPPADIPPRRYVDAATGFSVTVPSPLRAGPAPTRGRYDAQIEISSPDDFPPRARDARYLCRIGFQATQAGAKPPAAPAPSAQVAAAERRQRRLGGSIELYDRFTLDGAQGLDYLAAPGPSHPDTLHYYADIVLPQGRVRMACATQRDAMPAAMTMFRQVRDGIAARAR</sequence>
<evidence type="ECO:0000313" key="7">
    <source>
        <dbReference type="EMBL" id="CAB3828836.1"/>
    </source>
</evidence>
<dbReference type="Proteomes" id="UP000494272">
    <property type="component" value="Unassembled WGS sequence"/>
</dbReference>
<feature type="signal peptide" evidence="5">
    <location>
        <begin position="1"/>
        <end position="21"/>
    </location>
</feature>
<evidence type="ECO:0000313" key="8">
    <source>
        <dbReference type="Proteomes" id="UP000494272"/>
    </source>
</evidence>
<dbReference type="GO" id="GO:0016020">
    <property type="term" value="C:membrane"/>
    <property type="evidence" value="ECO:0007669"/>
    <property type="project" value="UniProtKB-SubCell"/>
</dbReference>
<dbReference type="RefSeq" id="WP_144657922.1">
    <property type="nucleotide sequence ID" value="NZ_CADIKW010000001.1"/>
</dbReference>
<dbReference type="PROSITE" id="PS52015">
    <property type="entry name" value="TONB_CTD"/>
    <property type="match status" value="1"/>
</dbReference>
<dbReference type="SUPFAM" id="SSF74653">
    <property type="entry name" value="TolA/TonB C-terminal domain"/>
    <property type="match status" value="1"/>
</dbReference>
<proteinExistence type="predicted"/>
<organism evidence="7 8">
    <name type="scientific">Achromobacter dolens</name>
    <dbReference type="NCBI Taxonomy" id="1287738"/>
    <lineage>
        <taxon>Bacteria</taxon>
        <taxon>Pseudomonadati</taxon>
        <taxon>Pseudomonadota</taxon>
        <taxon>Betaproteobacteria</taxon>
        <taxon>Burkholderiales</taxon>
        <taxon>Alcaligenaceae</taxon>
        <taxon>Achromobacter</taxon>
    </lineage>
</organism>
<evidence type="ECO:0000256" key="4">
    <source>
        <dbReference type="ARBA" id="ARBA00023136"/>
    </source>
</evidence>
<gene>
    <name evidence="7" type="ORF">LMG26841_00853</name>
</gene>
<feature type="domain" description="TonB C-terminal" evidence="6">
    <location>
        <begin position="29"/>
        <end position="126"/>
    </location>
</feature>
<dbReference type="GO" id="GO:0055085">
    <property type="term" value="P:transmembrane transport"/>
    <property type="evidence" value="ECO:0007669"/>
    <property type="project" value="InterPro"/>
</dbReference>
<evidence type="ECO:0000256" key="1">
    <source>
        <dbReference type="ARBA" id="ARBA00004167"/>
    </source>
</evidence>
<dbReference type="NCBIfam" id="TIGR01352">
    <property type="entry name" value="tonB_Cterm"/>
    <property type="match status" value="1"/>
</dbReference>
<dbReference type="Pfam" id="PF13103">
    <property type="entry name" value="TonB_2"/>
    <property type="match status" value="1"/>
</dbReference>
<keyword evidence="3" id="KW-1133">Transmembrane helix</keyword>
<reference evidence="7 8" key="1">
    <citation type="submission" date="2020-04" db="EMBL/GenBank/DDBJ databases">
        <authorList>
            <person name="De Canck E."/>
        </authorList>
    </citation>
    <scope>NUCLEOTIDE SEQUENCE [LARGE SCALE GENOMIC DNA]</scope>
    <source>
        <strain evidence="7 8">LMG 26841</strain>
    </source>
</reference>
<dbReference type="GeneID" id="94354396"/>
<accession>A0A6S7D203</accession>
<dbReference type="EMBL" id="CADIKW010000001">
    <property type="protein sequence ID" value="CAB3828836.1"/>
    <property type="molecule type" value="Genomic_DNA"/>
</dbReference>
<keyword evidence="5" id="KW-0732">Signal</keyword>
<dbReference type="InterPro" id="IPR037682">
    <property type="entry name" value="TonB_C"/>
</dbReference>
<evidence type="ECO:0000256" key="5">
    <source>
        <dbReference type="SAM" id="SignalP"/>
    </source>
</evidence>
<dbReference type="AlphaFoldDB" id="A0A6S7D203"/>
<name>A0A6S7D203_9BURK</name>
<protein>
    <recommendedName>
        <fullName evidence="6">TonB C-terminal domain-containing protein</fullName>
    </recommendedName>
</protein>
<keyword evidence="2" id="KW-0812">Transmembrane</keyword>
<dbReference type="InterPro" id="IPR006260">
    <property type="entry name" value="TonB/TolA_C"/>
</dbReference>